<proteinExistence type="predicted"/>
<evidence type="ECO:0000313" key="1">
    <source>
        <dbReference type="EMBL" id="JAD53077.1"/>
    </source>
</evidence>
<protein>
    <submittedName>
        <fullName evidence="1">Uncharacterized protein</fullName>
    </submittedName>
</protein>
<organism evidence="1">
    <name type="scientific">Arundo donax</name>
    <name type="common">Giant reed</name>
    <name type="synonym">Donax arundinaceus</name>
    <dbReference type="NCBI Taxonomy" id="35708"/>
    <lineage>
        <taxon>Eukaryota</taxon>
        <taxon>Viridiplantae</taxon>
        <taxon>Streptophyta</taxon>
        <taxon>Embryophyta</taxon>
        <taxon>Tracheophyta</taxon>
        <taxon>Spermatophyta</taxon>
        <taxon>Magnoliopsida</taxon>
        <taxon>Liliopsida</taxon>
        <taxon>Poales</taxon>
        <taxon>Poaceae</taxon>
        <taxon>PACMAD clade</taxon>
        <taxon>Arundinoideae</taxon>
        <taxon>Arundineae</taxon>
        <taxon>Arundo</taxon>
    </lineage>
</organism>
<dbReference type="AlphaFoldDB" id="A0A0A9B186"/>
<accession>A0A0A9B186</accession>
<reference evidence="1" key="1">
    <citation type="submission" date="2014-09" db="EMBL/GenBank/DDBJ databases">
        <authorList>
            <person name="Magalhaes I.L.F."/>
            <person name="Oliveira U."/>
            <person name="Santos F.R."/>
            <person name="Vidigal T.H.D.A."/>
            <person name="Brescovit A.D."/>
            <person name="Santos A.J."/>
        </authorList>
    </citation>
    <scope>NUCLEOTIDE SEQUENCE</scope>
    <source>
        <tissue evidence="1">Shoot tissue taken approximately 20 cm above the soil surface</tissue>
    </source>
</reference>
<name>A0A0A9B186_ARUDO</name>
<reference evidence="1" key="2">
    <citation type="journal article" date="2015" name="Data Brief">
        <title>Shoot transcriptome of the giant reed, Arundo donax.</title>
        <authorList>
            <person name="Barrero R.A."/>
            <person name="Guerrero F.D."/>
            <person name="Moolhuijzen P."/>
            <person name="Goolsby J.A."/>
            <person name="Tidwell J."/>
            <person name="Bellgard S.E."/>
            <person name="Bellgard M.I."/>
        </authorList>
    </citation>
    <scope>NUCLEOTIDE SEQUENCE</scope>
    <source>
        <tissue evidence="1">Shoot tissue taken approximately 20 cm above the soil surface</tissue>
    </source>
</reference>
<dbReference type="EMBL" id="GBRH01244818">
    <property type="protein sequence ID" value="JAD53077.1"/>
    <property type="molecule type" value="Transcribed_RNA"/>
</dbReference>
<sequence length="97" mass="11577">MGFRGQTFRVTFLYINQAVLLGVLRWRLPWEMLHHFQFPQCTGKDTMHLQVGFHRTYSNLLCFSPHQDYRFPRISNIQDLILLYHPGCKNCQNSNPH</sequence>